<feature type="domain" description="HTH marR-type" evidence="1">
    <location>
        <begin position="3"/>
        <end position="141"/>
    </location>
</feature>
<reference evidence="2 3" key="1">
    <citation type="submission" date="2020-03" db="EMBL/GenBank/DDBJ databases">
        <title>Genomic Encyclopedia of Type Strains, Phase IV (KMG-IV): sequencing the most valuable type-strain genomes for metagenomic binning, comparative biology and taxonomic classification.</title>
        <authorList>
            <person name="Goeker M."/>
        </authorList>
    </citation>
    <scope>NUCLEOTIDE SEQUENCE [LARGE SCALE GENOMIC DNA]</scope>
    <source>
        <strain evidence="2 3">DSM 105096</strain>
    </source>
</reference>
<dbReference type="InterPro" id="IPR036390">
    <property type="entry name" value="WH_DNA-bd_sf"/>
</dbReference>
<proteinExistence type="predicted"/>
<dbReference type="Gene3D" id="1.10.10.10">
    <property type="entry name" value="Winged helix-like DNA-binding domain superfamily/Winged helix DNA-binding domain"/>
    <property type="match status" value="1"/>
</dbReference>
<dbReference type="SUPFAM" id="SSF46785">
    <property type="entry name" value="Winged helix' DNA-binding domain"/>
    <property type="match status" value="1"/>
</dbReference>
<sequence length="144" mass="16178">MQNDRLLPLLLRTAHFVRRKQAEVVSAHSNLTLQQFNILRILRAAELEGERALPTMKVASRLTEPGVGITRLVNKLATQRLITLTTDAKDSRVKHCELTNGGRAELDKLSGPIRQLEAEAMRGVDRYAEADMKHALSLMLKNIE</sequence>
<dbReference type="Proteomes" id="UP000770785">
    <property type="component" value="Unassembled WGS sequence"/>
</dbReference>
<protein>
    <submittedName>
        <fullName evidence="2">DNA-binding MarR family transcriptional regulator</fullName>
    </submittedName>
</protein>
<dbReference type="InterPro" id="IPR039422">
    <property type="entry name" value="MarR/SlyA-like"/>
</dbReference>
<organism evidence="2 3">
    <name type="scientific">Neolewinella antarctica</name>
    <dbReference type="NCBI Taxonomy" id="442734"/>
    <lineage>
        <taxon>Bacteria</taxon>
        <taxon>Pseudomonadati</taxon>
        <taxon>Bacteroidota</taxon>
        <taxon>Saprospiria</taxon>
        <taxon>Saprospirales</taxon>
        <taxon>Lewinellaceae</taxon>
        <taxon>Neolewinella</taxon>
    </lineage>
</organism>
<dbReference type="PROSITE" id="PS50995">
    <property type="entry name" value="HTH_MARR_2"/>
    <property type="match status" value="1"/>
</dbReference>
<accession>A0ABX0XCD8</accession>
<dbReference type="EMBL" id="JAATJH010000003">
    <property type="protein sequence ID" value="NJC26750.1"/>
    <property type="molecule type" value="Genomic_DNA"/>
</dbReference>
<dbReference type="RefSeq" id="WP_168037514.1">
    <property type="nucleotide sequence ID" value="NZ_JAATJH010000003.1"/>
</dbReference>
<name>A0ABX0XCD8_9BACT</name>
<evidence type="ECO:0000313" key="2">
    <source>
        <dbReference type="EMBL" id="NJC26750.1"/>
    </source>
</evidence>
<comment type="caution">
    <text evidence="2">The sequence shown here is derived from an EMBL/GenBank/DDBJ whole genome shotgun (WGS) entry which is preliminary data.</text>
</comment>
<dbReference type="GO" id="GO:0003677">
    <property type="term" value="F:DNA binding"/>
    <property type="evidence" value="ECO:0007669"/>
    <property type="project" value="UniProtKB-KW"/>
</dbReference>
<gene>
    <name evidence="2" type="ORF">GGR27_002260</name>
</gene>
<dbReference type="InterPro" id="IPR036388">
    <property type="entry name" value="WH-like_DNA-bd_sf"/>
</dbReference>
<dbReference type="InterPro" id="IPR000835">
    <property type="entry name" value="HTH_MarR-typ"/>
</dbReference>
<evidence type="ECO:0000313" key="3">
    <source>
        <dbReference type="Proteomes" id="UP000770785"/>
    </source>
</evidence>
<dbReference type="PANTHER" id="PTHR33164:SF101">
    <property type="entry name" value="TRANSCRIPTIONAL REPRESSOR MPRA"/>
    <property type="match status" value="1"/>
</dbReference>
<dbReference type="PANTHER" id="PTHR33164">
    <property type="entry name" value="TRANSCRIPTIONAL REGULATOR, MARR FAMILY"/>
    <property type="match status" value="1"/>
</dbReference>
<evidence type="ECO:0000259" key="1">
    <source>
        <dbReference type="PROSITE" id="PS50995"/>
    </source>
</evidence>
<keyword evidence="2" id="KW-0238">DNA-binding</keyword>
<keyword evidence="3" id="KW-1185">Reference proteome</keyword>